<comment type="caution">
    <text evidence="1">The sequence shown here is derived from an EMBL/GenBank/DDBJ whole genome shotgun (WGS) entry which is preliminary data.</text>
</comment>
<sequence length="305" mass="34298">MPKHVVSVSIGSSRRNSRAEVYVESLGETFVLERIGTDGSWEKAIELVKELDGKVDAFGLGGADLYVYAGGRRYTFRDAARLARAAQKTPMLDGSGLKHTLERNAIRLLDPQIGWKGKRVLIPSAVDRFGLAEALDAVGARALYGDFIFGLGLPIPLYRLSLLQKIAYILLPIITQLPFQWLYPTGEKQEKEVQDWRQRYFEWAEVVAGDWHFMRRFMPPNMQGKVILTNTTTPEDLEFMRARGIAKLITTTPRLAGRSFGTNVMEAFIVAVAGKYPLSEADYLEYIEKLNLRPEVTELQTSPPT</sequence>
<dbReference type="RefSeq" id="WP_027887609.1">
    <property type="nucleotide sequence ID" value="NZ_JBHSXZ010000067.1"/>
</dbReference>
<reference evidence="1 2" key="1">
    <citation type="submission" date="2018-08" db="EMBL/GenBank/DDBJ databases">
        <title>Meiothermus cateniformans JCM 15151 genome sequencing project.</title>
        <authorList>
            <person name="Da Costa M.S."/>
            <person name="Albuquerque L."/>
            <person name="Raposo P."/>
            <person name="Froufe H.J.C."/>
            <person name="Barroso C.S."/>
            <person name="Egas C."/>
        </authorList>
    </citation>
    <scope>NUCLEOTIDE SEQUENCE [LARGE SCALE GENOMIC DNA]</scope>
    <source>
        <strain evidence="1 2">JCM 15151</strain>
    </source>
</reference>
<gene>
    <name evidence="1" type="ORF">Mcate_01733</name>
</gene>
<evidence type="ECO:0008006" key="3">
    <source>
        <dbReference type="Google" id="ProtNLM"/>
    </source>
</evidence>
<proteinExistence type="predicted"/>
<evidence type="ECO:0000313" key="2">
    <source>
        <dbReference type="Proteomes" id="UP000266089"/>
    </source>
</evidence>
<protein>
    <recommendedName>
        <fullName evidence="3">Quinate 5-dehydrogenase</fullName>
    </recommendedName>
</protein>
<name>A0A399DWR8_9DEIN</name>
<dbReference type="OrthoDB" id="9780944at2"/>
<organism evidence="1 2">
    <name type="scientific">Meiothermus taiwanensis</name>
    <dbReference type="NCBI Taxonomy" id="172827"/>
    <lineage>
        <taxon>Bacteria</taxon>
        <taxon>Thermotogati</taxon>
        <taxon>Deinococcota</taxon>
        <taxon>Deinococci</taxon>
        <taxon>Thermales</taxon>
        <taxon>Thermaceae</taxon>
        <taxon>Meiothermus</taxon>
    </lineage>
</organism>
<evidence type="ECO:0000313" key="1">
    <source>
        <dbReference type="EMBL" id="RIH76537.1"/>
    </source>
</evidence>
<dbReference type="Proteomes" id="UP000266089">
    <property type="component" value="Unassembled WGS sequence"/>
</dbReference>
<accession>A0A399DWR8</accession>
<dbReference type="AlphaFoldDB" id="A0A399DWR8"/>
<dbReference type="EMBL" id="QWKX01000041">
    <property type="protein sequence ID" value="RIH76537.1"/>
    <property type="molecule type" value="Genomic_DNA"/>
</dbReference>